<feature type="compositionally biased region" description="Basic and acidic residues" evidence="1">
    <location>
        <begin position="106"/>
        <end position="116"/>
    </location>
</feature>
<evidence type="ECO:0000313" key="3">
    <source>
        <dbReference type="Proteomes" id="UP001217500"/>
    </source>
</evidence>
<name>A0AAE9XTS2_9PROT</name>
<protein>
    <submittedName>
        <fullName evidence="2">Uncharacterized protein</fullName>
    </submittedName>
</protein>
<evidence type="ECO:0000313" key="2">
    <source>
        <dbReference type="EMBL" id="WCL55090.1"/>
    </source>
</evidence>
<reference evidence="2" key="1">
    <citation type="submission" date="2023-01" db="EMBL/GenBank/DDBJ databases">
        <title>The genome sequence of Kordiimonadaceae bacterium 6D33.</title>
        <authorList>
            <person name="Liu Y."/>
        </authorList>
    </citation>
    <scope>NUCLEOTIDE SEQUENCE</scope>
    <source>
        <strain evidence="2">6D33</strain>
    </source>
</reference>
<gene>
    <name evidence="2" type="ORF">PH603_04880</name>
</gene>
<feature type="region of interest" description="Disordered" evidence="1">
    <location>
        <begin position="82"/>
        <end position="116"/>
    </location>
</feature>
<keyword evidence="3" id="KW-1185">Reference proteome</keyword>
<proteinExistence type="predicted"/>
<dbReference type="AlphaFoldDB" id="A0AAE9XTS2"/>
<dbReference type="Proteomes" id="UP001217500">
    <property type="component" value="Chromosome"/>
</dbReference>
<evidence type="ECO:0000256" key="1">
    <source>
        <dbReference type="SAM" id="MobiDB-lite"/>
    </source>
</evidence>
<accession>A0AAE9XTS2</accession>
<sequence>MLAVDFPPFKKKEHRANTCRHQNEDEIMNDSIEIGAFGQTIAEMLENGFVTRELEKAARVLAEASAVFSTLARSLSGGASSAIAEHKARGSNQSGTGTPDDAAQEQPKKEASTRSTEKGLLEIKLNVLELIDDLQAAFRKLGTSVLETLVQPVNQAISTLASKAFDRLLQAILPGFFGFGKAGGGRLQPGTPTLVGERGPELVVAHRPATVINAADTRGSIGPGVTVQQTLNFDLVPAPTIGAMIENAMPAIVEASKMAVLSSLRRGA</sequence>
<organism evidence="2 3">
    <name type="scientific">Gimibacter soli</name>
    <dbReference type="NCBI Taxonomy" id="3024400"/>
    <lineage>
        <taxon>Bacteria</taxon>
        <taxon>Pseudomonadati</taxon>
        <taxon>Pseudomonadota</taxon>
        <taxon>Alphaproteobacteria</taxon>
        <taxon>Kordiimonadales</taxon>
        <taxon>Temperatibacteraceae</taxon>
        <taxon>Gimibacter</taxon>
    </lineage>
</organism>
<dbReference type="KEGG" id="gso:PH603_04880"/>
<dbReference type="EMBL" id="CP116805">
    <property type="protein sequence ID" value="WCL55090.1"/>
    <property type="molecule type" value="Genomic_DNA"/>
</dbReference>
<dbReference type="RefSeq" id="WP_289504850.1">
    <property type="nucleotide sequence ID" value="NZ_CP116805.1"/>
</dbReference>